<dbReference type="GO" id="GO:0005783">
    <property type="term" value="C:endoplasmic reticulum"/>
    <property type="evidence" value="ECO:0007669"/>
    <property type="project" value="TreeGrafter"/>
</dbReference>
<dbReference type="InterPro" id="IPR000873">
    <property type="entry name" value="AMP-dep_synth/lig_dom"/>
</dbReference>
<keyword evidence="1" id="KW-0436">Ligase</keyword>
<dbReference type="Gene3D" id="3.40.50.12780">
    <property type="entry name" value="N-terminal domain of ligase-like"/>
    <property type="match status" value="1"/>
</dbReference>
<accession>A0A381W2S9</accession>
<dbReference type="SUPFAM" id="SSF56801">
    <property type="entry name" value="Acetyl-CoA synthetase-like"/>
    <property type="match status" value="1"/>
</dbReference>
<dbReference type="InterPro" id="IPR020845">
    <property type="entry name" value="AMP-binding_CS"/>
</dbReference>
<keyword evidence="2" id="KW-0276">Fatty acid metabolism</keyword>
<dbReference type="PANTHER" id="PTHR43272:SF32">
    <property type="entry name" value="AMP-DEPENDENT SYNTHETASE_LIGASE DOMAIN-CONTAINING PROTEIN"/>
    <property type="match status" value="1"/>
</dbReference>
<protein>
    <recommendedName>
        <fullName evidence="4">AMP-dependent synthetase/ligase domain-containing protein</fullName>
    </recommendedName>
</protein>
<dbReference type="CDD" id="cd05907">
    <property type="entry name" value="VL_LC_FACS_like"/>
    <property type="match status" value="1"/>
</dbReference>
<evidence type="ECO:0000256" key="2">
    <source>
        <dbReference type="ARBA" id="ARBA00022832"/>
    </source>
</evidence>
<dbReference type="PROSITE" id="PS00455">
    <property type="entry name" value="AMP_BINDING"/>
    <property type="match status" value="1"/>
</dbReference>
<proteinExistence type="predicted"/>
<dbReference type="PANTHER" id="PTHR43272">
    <property type="entry name" value="LONG-CHAIN-FATTY-ACID--COA LIGASE"/>
    <property type="match status" value="1"/>
</dbReference>
<dbReference type="Pfam" id="PF23562">
    <property type="entry name" value="AMP-binding_C_3"/>
    <property type="match status" value="1"/>
</dbReference>
<sequence length="611" mass="67700">MNFTTVSQMFDHVTNQFPSKELYFYKKENDWIGLSGSEIRSTVKDLAFGLQSLGIGKGSNVSLLSNNSPRWAMSDYGIICSGAATVSVYPTLIASQVEYILNNSESKVVFAENQEQMQKVMESWENCPNLQYAVVMDDSNTDSDERIFNFMDFLDIGTKHEQEVETTFEDLISKPEPNDLLTLIYTSGTTGDPKGVKLTHGNMMSNVEGTKQDIAFDDTEIFLSFLPLSHSFERMGGHFTAFSVGSQVYYAESIETVPDNLREVKPTVVLSVPRLYEKMYAKVREGLKTAPEARQKIFWWAIGVGKEATQYRLKNQSLPFVLGLKHKIADKLVYSKVKDRVGGRLRFFVSGGAPLSQEIGEFFAAADIIILEGYGLSETSPVLTCNSPDAVRYGSVGKPLFNVDIEIADDGEILAKGPNVMTGYFNNEEATREAIDSEGWFHTGDIGHIDDDGFLFITDRKKNILVTSAGKNVAPAPMENALTNSPFIEQVVILGDKRNFISALIVPAQEAVANELSAQGKSVSGSDIMSDHPEVKALIQKEVEGVMEGFSNYERVKEFSILPRLFTIDEGELTPTLKVVRKVVLDHFSDAVEKNYSGSPKKTEDVEPALP</sequence>
<dbReference type="GO" id="GO:0016020">
    <property type="term" value="C:membrane"/>
    <property type="evidence" value="ECO:0007669"/>
    <property type="project" value="TreeGrafter"/>
</dbReference>
<keyword evidence="3" id="KW-0443">Lipid metabolism</keyword>
<evidence type="ECO:0000256" key="3">
    <source>
        <dbReference type="ARBA" id="ARBA00023098"/>
    </source>
</evidence>
<evidence type="ECO:0000259" key="4">
    <source>
        <dbReference type="Pfam" id="PF00501"/>
    </source>
</evidence>
<dbReference type="GO" id="GO:0004467">
    <property type="term" value="F:long-chain fatty acid-CoA ligase activity"/>
    <property type="evidence" value="ECO:0007669"/>
    <property type="project" value="TreeGrafter"/>
</dbReference>
<dbReference type="EMBL" id="UINC01010539">
    <property type="protein sequence ID" value="SVA46849.1"/>
    <property type="molecule type" value="Genomic_DNA"/>
</dbReference>
<evidence type="ECO:0000256" key="1">
    <source>
        <dbReference type="ARBA" id="ARBA00022598"/>
    </source>
</evidence>
<name>A0A381W2S9_9ZZZZ</name>
<dbReference type="InterPro" id="IPR042099">
    <property type="entry name" value="ANL_N_sf"/>
</dbReference>
<gene>
    <name evidence="5" type="ORF">METZ01_LOCUS99703</name>
</gene>
<dbReference type="Pfam" id="PF00501">
    <property type="entry name" value="AMP-binding"/>
    <property type="match status" value="1"/>
</dbReference>
<dbReference type="AlphaFoldDB" id="A0A381W2S9"/>
<organism evidence="5">
    <name type="scientific">marine metagenome</name>
    <dbReference type="NCBI Taxonomy" id="408172"/>
    <lineage>
        <taxon>unclassified sequences</taxon>
        <taxon>metagenomes</taxon>
        <taxon>ecological metagenomes</taxon>
    </lineage>
</organism>
<feature type="domain" description="AMP-dependent synthetase/ligase" evidence="4">
    <location>
        <begin position="10"/>
        <end position="425"/>
    </location>
</feature>
<reference evidence="5" key="1">
    <citation type="submission" date="2018-05" db="EMBL/GenBank/DDBJ databases">
        <authorList>
            <person name="Lanie J.A."/>
            <person name="Ng W.-L."/>
            <person name="Kazmierczak K.M."/>
            <person name="Andrzejewski T.M."/>
            <person name="Davidsen T.M."/>
            <person name="Wayne K.J."/>
            <person name="Tettelin H."/>
            <person name="Glass J.I."/>
            <person name="Rusch D."/>
            <person name="Podicherti R."/>
            <person name="Tsui H.-C.T."/>
            <person name="Winkler M.E."/>
        </authorList>
    </citation>
    <scope>NUCLEOTIDE SEQUENCE</scope>
</reference>
<evidence type="ECO:0000313" key="5">
    <source>
        <dbReference type="EMBL" id="SVA46849.1"/>
    </source>
</evidence>